<organism evidence="5 6">
    <name type="scientific">Phytophthora infestans</name>
    <name type="common">Potato late blight agent</name>
    <name type="synonym">Botrytis infestans</name>
    <dbReference type="NCBI Taxonomy" id="4787"/>
    <lineage>
        <taxon>Eukaryota</taxon>
        <taxon>Sar</taxon>
        <taxon>Stramenopiles</taxon>
        <taxon>Oomycota</taxon>
        <taxon>Peronosporomycetes</taxon>
        <taxon>Peronosporales</taxon>
        <taxon>Peronosporaceae</taxon>
        <taxon>Phytophthora</taxon>
    </lineage>
</organism>
<feature type="compositionally biased region" description="Low complexity" evidence="3">
    <location>
        <begin position="152"/>
        <end position="163"/>
    </location>
</feature>
<dbReference type="GO" id="GO:0005634">
    <property type="term" value="C:nucleus"/>
    <property type="evidence" value="ECO:0007669"/>
    <property type="project" value="UniProtKB-SubCell"/>
</dbReference>
<evidence type="ECO:0000256" key="3">
    <source>
        <dbReference type="SAM" id="MobiDB-lite"/>
    </source>
</evidence>
<feature type="compositionally biased region" description="Low complexity" evidence="3">
    <location>
        <begin position="172"/>
        <end position="181"/>
    </location>
</feature>
<feature type="compositionally biased region" description="Low complexity" evidence="3">
    <location>
        <begin position="128"/>
        <end position="145"/>
    </location>
</feature>
<dbReference type="EMBL" id="WSZM01001426">
    <property type="protein sequence ID" value="KAF4027510.1"/>
    <property type="molecule type" value="Genomic_DNA"/>
</dbReference>
<accession>A0A833SNF2</accession>
<evidence type="ECO:0000256" key="2">
    <source>
        <dbReference type="ARBA" id="ARBA00023242"/>
    </source>
</evidence>
<comment type="caution">
    <text evidence="5">The sequence shown here is derived from an EMBL/GenBank/DDBJ whole genome shotgun (WGS) entry which is preliminary data.</text>
</comment>
<dbReference type="InterPro" id="IPR045281">
    <property type="entry name" value="CONSTANS-like"/>
</dbReference>
<name>A0A833SNF2_PHYIN</name>
<keyword evidence="6" id="KW-1185">Reference proteome</keyword>
<dbReference type="PANTHER" id="PTHR31319:SF77">
    <property type="entry name" value="ZINC FINGER PROTEIN CONSTANS-LIKE 4"/>
    <property type="match status" value="1"/>
</dbReference>
<dbReference type="Pfam" id="PF06203">
    <property type="entry name" value="CCT"/>
    <property type="match status" value="1"/>
</dbReference>
<dbReference type="PANTHER" id="PTHR31319">
    <property type="entry name" value="ZINC FINGER PROTEIN CONSTANS-LIKE 4"/>
    <property type="match status" value="1"/>
</dbReference>
<dbReference type="PROSITE" id="PS51017">
    <property type="entry name" value="CCT"/>
    <property type="match status" value="1"/>
</dbReference>
<proteinExistence type="predicted"/>
<comment type="subcellular location">
    <subcellularLocation>
        <location evidence="1">Nucleus</location>
    </subcellularLocation>
</comment>
<reference evidence="5" key="1">
    <citation type="submission" date="2020-04" db="EMBL/GenBank/DDBJ databases">
        <title>Hybrid Assembly of Korean Phytophthora infestans isolates.</title>
        <authorList>
            <person name="Prokchorchik M."/>
            <person name="Lee Y."/>
            <person name="Seo J."/>
            <person name="Cho J.-H."/>
            <person name="Park Y.-E."/>
            <person name="Jang D.-C."/>
            <person name="Im J.-S."/>
            <person name="Choi J.-G."/>
            <person name="Park H.-J."/>
            <person name="Lee G.-B."/>
            <person name="Lee Y.-G."/>
            <person name="Hong S.-Y."/>
            <person name="Cho K."/>
            <person name="Sohn K.H."/>
        </authorList>
    </citation>
    <scope>NUCLEOTIDE SEQUENCE</scope>
    <source>
        <strain evidence="5">KR_1_A1</strain>
    </source>
</reference>
<feature type="region of interest" description="Disordered" evidence="3">
    <location>
        <begin position="235"/>
        <end position="255"/>
    </location>
</feature>
<feature type="compositionally biased region" description="Acidic residues" evidence="3">
    <location>
        <begin position="99"/>
        <end position="109"/>
    </location>
</feature>
<dbReference type="Proteomes" id="UP000602510">
    <property type="component" value="Unassembled WGS sequence"/>
</dbReference>
<evidence type="ECO:0000256" key="1">
    <source>
        <dbReference type="ARBA" id="ARBA00004123"/>
    </source>
</evidence>
<feature type="domain" description="CCT" evidence="4">
    <location>
        <begin position="262"/>
        <end position="304"/>
    </location>
</feature>
<dbReference type="AlphaFoldDB" id="A0A833SNF2"/>
<evidence type="ECO:0000313" key="6">
    <source>
        <dbReference type="Proteomes" id="UP000602510"/>
    </source>
</evidence>
<keyword evidence="2" id="KW-0539">Nucleus</keyword>
<protein>
    <submittedName>
        <fullName evidence="5">CCT motif-containing protein</fullName>
    </submittedName>
</protein>
<feature type="region of interest" description="Disordered" evidence="3">
    <location>
        <begin position="1"/>
        <end position="47"/>
    </location>
</feature>
<feature type="region of interest" description="Disordered" evidence="3">
    <location>
        <begin position="79"/>
        <end position="188"/>
    </location>
</feature>
<gene>
    <name evidence="5" type="ORF">GN244_ATG20874</name>
</gene>
<sequence length="317" mass="35722">MIESEVAETLMSLSAPDERKFADNPLYASEPPSSWQPGKKRGFAAFDGGAASSLPSSSFMHPHGDSYSSAMALLAQKIQERPLTSMIPGREDDSSSSDVDMDSSEASDESPERRTWSSYRSPFDGLVAAAASNQDDNDNYSSSNSRPISIPMRGGNSNNNNRMSYREHSSSFDRTYSSSYGKKYKSSVEDDGTWYDSDYKQRVRLASVCSSDGSEYGGLGRQHLEEFIRMEISAANESDQRREGMSPSSEGKYIGSYSPEARRKRIERFLEKRKRRVWAKKVDYDVRKNFANSRLRVKGRFVKKEDEELLCQLMSYT</sequence>
<evidence type="ECO:0000259" key="4">
    <source>
        <dbReference type="PROSITE" id="PS51017"/>
    </source>
</evidence>
<evidence type="ECO:0000313" key="5">
    <source>
        <dbReference type="EMBL" id="KAF4027510.1"/>
    </source>
</evidence>
<dbReference type="InterPro" id="IPR010402">
    <property type="entry name" value="CCT_domain"/>
</dbReference>